<proteinExistence type="inferred from homology"/>
<sequence>MHTPMVAAKRSVKVEKALSMPEFHIGGVSGCESNSVSGFSKPGISTTTTKTSTTLISVHSSSAPSLRSIRQGKSINLPKIKNKESPNLTTSNMSNPASRILVTIAQILDEVGAVVDDLFVSDIYSQNGSNTACNITLTYPEKKDCKNDTPISHKSESHNSTVALLLNDSTVSIESGCLASSLPASDPAYTSLEFTKAPNSNYSSNMIVSDKTSQLKTPSNTIQVSKSGIYDTELEKAFQNLSISTESKRKIIRQCLDLKRLVDKEGSSIFTDSLVQKAIFSKSSINISVLFRCLQNAPDIDLSIVITSMLIRLATLTECNQTNILIMSKKNLAAVLMRCLQFYHQQYIVPTASPISPNLSQRLDEVLVNILTLLCKLAKYDSKLSLLARLHNAIPISIDIIQKWLSRKDYHPMLLAFTTLRVFLAKNDSLLPIVHRSNIIQISEQLLKSTPSQIAQAKLDSVVDLLALLAKPRAICIDILRIFDIKYILTLVNSPYDGVQRASLKLLKATIDHDFAKRLFLAADGAKILTDILHTVLHTYEGASTALSSTNSTPALMVAVLRAAVAHSDLPFFIKFHDRAFPLPVVQQDVDKPIDAALTSSKKHALLNSNANDGIEIKPPHSSQPSDMDLLTDTIKKSSNHVSLMSDQDYSHAVDTYTTAVREVDTCFIPPTQPGTFKKLDLDTDTLSRQSIFNDKAIKNPNEDVNQDATNLELADEMVPISPSDKLIAKLSECCPELLVVASLPVTTNELPAPNIRVRHVQPMSSGKHTICRSICPVDLEPQTRRTPLGLSLICSKWQSLIVQIFPFHHVTIVIMVSRKTIFEHTVKMLQVPTQGTLIYDVMQEQVSQNIASLDDDTLIFDSRFESGNLQMAIKISQFEYDLILQTDINAQRGKHNQWFYFSVQKMIPNVPYKFNILNMSKPASQFNHGMQPVVYSVANPGWRRAGEGVFYIKNHYRKSHDVASTESSVSAADTTSGTYSTLVFSLLFKNLNDTCYIAYHYPYTYSELQRSLYQYYQNPRYRMHCRRTSLCQTLGGNECILLTITDFQPELLVEFPMKDRKYVFLSARVHPGESNSSHIMSGLIQFLLGVDDAAVILRRKCIFKIIPMLNPDGVINGSHRCSLAGLDLNRQWKTPSLALTPSIFWTKLLWRFIIGLGNNPLLSCDFHGHSRRKNVFLFGCENGPGETEGYEKVFPTILAAQSPIFDIGLCRYTVEKSKESTARIVLWREFGVVNSFTLESSHCGADFGERKGAQFSIADLERMGMDFCRGLLTLTESKEFKGLEMPISLPELNHDMQLSNQNDKHAFTANDADNSIDQEPRLKGKSAVSASSSTVSTPSRPRKKTGSNSFGTKIKQKSGLYASDNTGIVSAVLSEPNSVTKYSAKFNQTKTKSLKKNLLSARNGSSFIRTPNLRKIAASNNTKQSPNTIEQALHRGFSSVNDVNVDTVGDDMLGENANDDASDNSSSSEG</sequence>
<dbReference type="InterPro" id="IPR000834">
    <property type="entry name" value="Peptidase_M14"/>
</dbReference>
<evidence type="ECO:0000313" key="8">
    <source>
        <dbReference type="EMBL" id="EGF84000.1"/>
    </source>
</evidence>
<name>F4NUC6_BATDJ</name>
<comment type="catalytic activity">
    <reaction evidence="3">
        <text>C-terminal L-alpha-aminoacyl-L-glutamyl-L-glutamyl-[tubulin] + H2O = C-terminal L-alpha-aminoacyl-L-glutamyl-[tubulin] + L-glutamate</text>
        <dbReference type="Rhea" id="RHEA:63792"/>
        <dbReference type="Rhea" id="RHEA-COMP:16435"/>
        <dbReference type="Rhea" id="RHEA-COMP:16436"/>
        <dbReference type="ChEBI" id="CHEBI:15377"/>
        <dbReference type="ChEBI" id="CHEBI:29985"/>
        <dbReference type="ChEBI" id="CHEBI:149555"/>
        <dbReference type="ChEBI" id="CHEBI:149556"/>
        <dbReference type="EC" id="3.4.17.24"/>
    </reaction>
    <physiologicalReaction direction="left-to-right" evidence="3">
        <dbReference type="Rhea" id="RHEA:63793"/>
    </physiologicalReaction>
</comment>
<organism evidence="8 9">
    <name type="scientific">Batrachochytrium dendrobatidis (strain JAM81 / FGSC 10211)</name>
    <name type="common">Frog chytrid fungus</name>
    <dbReference type="NCBI Taxonomy" id="684364"/>
    <lineage>
        <taxon>Eukaryota</taxon>
        <taxon>Fungi</taxon>
        <taxon>Fungi incertae sedis</taxon>
        <taxon>Chytridiomycota</taxon>
        <taxon>Chytridiomycota incertae sedis</taxon>
        <taxon>Chytridiomycetes</taxon>
        <taxon>Rhizophydiales</taxon>
        <taxon>Rhizophydiales incertae sedis</taxon>
        <taxon>Batrachochytrium</taxon>
    </lineage>
</organism>
<dbReference type="Pfam" id="PF25571">
    <property type="entry name" value="TPR_CCP1_N"/>
    <property type="match status" value="1"/>
</dbReference>
<dbReference type="EMBL" id="GL882879">
    <property type="protein sequence ID" value="EGF84000.1"/>
    <property type="molecule type" value="Genomic_DNA"/>
</dbReference>
<dbReference type="OrthoDB" id="10253041at2759"/>
<gene>
    <name evidence="8" type="ORF">BATDEDRAFT_21643</name>
</gene>
<evidence type="ECO:0000256" key="6">
    <source>
        <dbReference type="SAM" id="MobiDB-lite"/>
    </source>
</evidence>
<dbReference type="InParanoid" id="F4NUC6"/>
<keyword evidence="9" id="KW-1185">Reference proteome</keyword>
<dbReference type="RefSeq" id="XP_006675339.1">
    <property type="nucleotide sequence ID" value="XM_006675276.1"/>
</dbReference>
<feature type="active site" description="Proton donor/acceptor" evidence="5">
    <location>
        <position position="1240"/>
    </location>
</feature>
<dbReference type="InterPro" id="IPR040626">
    <property type="entry name" value="Pepdidase_M14_N"/>
</dbReference>
<evidence type="ECO:0000313" key="9">
    <source>
        <dbReference type="Proteomes" id="UP000007241"/>
    </source>
</evidence>
<comment type="cofactor">
    <cofactor evidence="1">
        <name>Zn(2+)</name>
        <dbReference type="ChEBI" id="CHEBI:29105"/>
    </cofactor>
</comment>
<feature type="compositionally biased region" description="Acidic residues" evidence="6">
    <location>
        <begin position="1449"/>
        <end position="1463"/>
    </location>
</feature>
<feature type="region of interest" description="Disordered" evidence="6">
    <location>
        <begin position="1435"/>
        <end position="1471"/>
    </location>
</feature>
<protein>
    <recommendedName>
        <fullName evidence="4">tubulin-glutamate carboxypeptidase</fullName>
        <ecNumber evidence="4">3.4.17.24</ecNumber>
    </recommendedName>
</protein>
<dbReference type="GO" id="GO:0008270">
    <property type="term" value="F:zinc ion binding"/>
    <property type="evidence" value="ECO:0007669"/>
    <property type="project" value="InterPro"/>
</dbReference>
<dbReference type="PANTHER" id="PTHR12756:SF11">
    <property type="entry name" value="CYTOSOLIC CARBOXYPEPTIDASE 1"/>
    <property type="match status" value="1"/>
</dbReference>
<dbReference type="Gene3D" id="2.60.40.3120">
    <property type="match status" value="1"/>
</dbReference>
<feature type="region of interest" description="Disordered" evidence="6">
    <location>
        <begin position="1314"/>
        <end position="1353"/>
    </location>
</feature>
<dbReference type="GO" id="GO:0015631">
    <property type="term" value="F:tubulin binding"/>
    <property type="evidence" value="ECO:0000318"/>
    <property type="project" value="GO_Central"/>
</dbReference>
<dbReference type="Pfam" id="PF18027">
    <property type="entry name" value="Pepdidase_M14_N"/>
    <property type="match status" value="1"/>
</dbReference>
<evidence type="ECO:0000259" key="7">
    <source>
        <dbReference type="PROSITE" id="PS52035"/>
    </source>
</evidence>
<dbReference type="GO" id="GO:0004181">
    <property type="term" value="F:metallocarboxypeptidase activity"/>
    <property type="evidence" value="ECO:0000318"/>
    <property type="project" value="GO_Central"/>
</dbReference>
<evidence type="ECO:0000256" key="4">
    <source>
        <dbReference type="ARBA" id="ARBA00026108"/>
    </source>
</evidence>
<dbReference type="Pfam" id="PF00246">
    <property type="entry name" value="Peptidase_M14"/>
    <property type="match status" value="1"/>
</dbReference>
<dbReference type="Gene3D" id="3.40.630.10">
    <property type="entry name" value="Zn peptidases"/>
    <property type="match status" value="1"/>
</dbReference>
<dbReference type="GeneID" id="18237707"/>
<dbReference type="Gene3D" id="1.25.10.10">
    <property type="entry name" value="Leucine-rich Repeat Variant"/>
    <property type="match status" value="1"/>
</dbReference>
<feature type="domain" description="Peptidase M14" evidence="7">
    <location>
        <begin position="1002"/>
        <end position="1276"/>
    </location>
</feature>
<dbReference type="STRING" id="684364.F4NUC6"/>
<comment type="similarity">
    <text evidence="2 5">Belongs to the peptidase M14 family.</text>
</comment>
<dbReference type="PROSITE" id="PS52035">
    <property type="entry name" value="PEPTIDASE_M14"/>
    <property type="match status" value="1"/>
</dbReference>
<dbReference type="InterPro" id="IPR011989">
    <property type="entry name" value="ARM-like"/>
</dbReference>
<dbReference type="InterPro" id="IPR016024">
    <property type="entry name" value="ARM-type_fold"/>
</dbReference>
<dbReference type="InterPro" id="IPR050821">
    <property type="entry name" value="Cytosolic_carboxypeptidase"/>
</dbReference>
<feature type="compositionally biased region" description="Low complexity" evidence="6">
    <location>
        <begin position="1326"/>
        <end position="1340"/>
    </location>
</feature>
<dbReference type="GO" id="GO:0005737">
    <property type="term" value="C:cytoplasm"/>
    <property type="evidence" value="ECO:0000318"/>
    <property type="project" value="GO_Central"/>
</dbReference>
<dbReference type="GO" id="GO:0015630">
    <property type="term" value="C:microtubule cytoskeleton"/>
    <property type="evidence" value="ECO:0000318"/>
    <property type="project" value="GO_Central"/>
</dbReference>
<evidence type="ECO:0000256" key="5">
    <source>
        <dbReference type="PROSITE-ProRule" id="PRU01379"/>
    </source>
</evidence>
<dbReference type="Proteomes" id="UP000007241">
    <property type="component" value="Unassembled WGS sequence"/>
</dbReference>
<dbReference type="PANTHER" id="PTHR12756">
    <property type="entry name" value="CYTOSOLIC CARBOXYPEPTIDASE"/>
    <property type="match status" value="1"/>
</dbReference>
<evidence type="ECO:0000256" key="1">
    <source>
        <dbReference type="ARBA" id="ARBA00001947"/>
    </source>
</evidence>
<dbReference type="GO" id="GO:0006508">
    <property type="term" value="P:proteolysis"/>
    <property type="evidence" value="ECO:0007669"/>
    <property type="project" value="InterPro"/>
</dbReference>
<dbReference type="SUPFAM" id="SSF53187">
    <property type="entry name" value="Zn-dependent exopeptidases"/>
    <property type="match status" value="1"/>
</dbReference>
<dbReference type="EC" id="3.4.17.24" evidence="4"/>
<dbReference type="HOGENOM" id="CLU_250186_0_0_1"/>
<reference evidence="8 9" key="1">
    <citation type="submission" date="2009-12" db="EMBL/GenBank/DDBJ databases">
        <title>The draft genome of Batrachochytrium dendrobatidis.</title>
        <authorList>
            <consortium name="US DOE Joint Genome Institute (JGI-PGF)"/>
            <person name="Kuo A."/>
            <person name="Salamov A."/>
            <person name="Schmutz J."/>
            <person name="Lucas S."/>
            <person name="Pitluck S."/>
            <person name="Rosenblum E."/>
            <person name="Stajich J."/>
            <person name="Eisen M."/>
            <person name="Grigoriev I.V."/>
        </authorList>
    </citation>
    <scope>NUCLEOTIDE SEQUENCE [LARGE SCALE GENOMIC DNA]</scope>
    <source>
        <strain evidence="9">JAM81 / FGSC 10211</strain>
    </source>
</reference>
<dbReference type="SUPFAM" id="SSF48371">
    <property type="entry name" value="ARM repeat"/>
    <property type="match status" value="1"/>
</dbReference>
<evidence type="ECO:0000256" key="2">
    <source>
        <dbReference type="ARBA" id="ARBA00005988"/>
    </source>
</evidence>
<evidence type="ECO:0000256" key="3">
    <source>
        <dbReference type="ARBA" id="ARBA00024524"/>
    </source>
</evidence>
<accession>F4NUC6</accession>